<evidence type="ECO:0000259" key="1">
    <source>
        <dbReference type="Pfam" id="PF01738"/>
    </source>
</evidence>
<sequence>MEGYMGTTVQLTTVDGNSLNAYKAEPDGSTKGAVVVIQEIFGVNDHIRNVTDGYAEQGYLAIAPALFDRVRPGVELEYDQDGIDVGRKIAFEDVTMDQVIADVEAACDAVSAAGKVGIVGYCWGGSICYVASARLSNKISAASGYYGGQIIPHLDEPPLVPLMLHFGADDAGIPLENVQTIAERWPEINVHVYDGAGHGFNCDARASYEADSASVALERTLAHFTQWLT</sequence>
<dbReference type="InterPro" id="IPR051049">
    <property type="entry name" value="Dienelactone_hydrolase-like"/>
</dbReference>
<dbReference type="EMBL" id="UINC01000928">
    <property type="protein sequence ID" value="SUZ64170.1"/>
    <property type="molecule type" value="Genomic_DNA"/>
</dbReference>
<evidence type="ECO:0000313" key="2">
    <source>
        <dbReference type="EMBL" id="SUZ64170.1"/>
    </source>
</evidence>
<dbReference type="GO" id="GO:0016787">
    <property type="term" value="F:hydrolase activity"/>
    <property type="evidence" value="ECO:0007669"/>
    <property type="project" value="InterPro"/>
</dbReference>
<dbReference type="PANTHER" id="PTHR46623:SF6">
    <property type="entry name" value="ALPHA_BETA-HYDROLASES SUPERFAMILY PROTEIN"/>
    <property type="match status" value="1"/>
</dbReference>
<dbReference type="AlphaFoldDB" id="A0A381PB54"/>
<dbReference type="InterPro" id="IPR029058">
    <property type="entry name" value="AB_hydrolase_fold"/>
</dbReference>
<gene>
    <name evidence="2" type="ORF">METZ01_LOCUS17024</name>
</gene>
<accession>A0A381PB54</accession>
<dbReference type="Gene3D" id="3.40.50.1820">
    <property type="entry name" value="alpha/beta hydrolase"/>
    <property type="match status" value="1"/>
</dbReference>
<proteinExistence type="predicted"/>
<dbReference type="InterPro" id="IPR002925">
    <property type="entry name" value="Dienelactn_hydro"/>
</dbReference>
<feature type="domain" description="Dienelactone hydrolase" evidence="1">
    <location>
        <begin position="20"/>
        <end position="226"/>
    </location>
</feature>
<name>A0A381PB54_9ZZZZ</name>
<protein>
    <recommendedName>
        <fullName evidence="1">Dienelactone hydrolase domain-containing protein</fullName>
    </recommendedName>
</protein>
<dbReference type="PANTHER" id="PTHR46623">
    <property type="entry name" value="CARBOXYMETHYLENEBUTENOLIDASE-RELATED"/>
    <property type="match status" value="1"/>
</dbReference>
<dbReference type="SUPFAM" id="SSF53474">
    <property type="entry name" value="alpha/beta-Hydrolases"/>
    <property type="match status" value="1"/>
</dbReference>
<dbReference type="Pfam" id="PF01738">
    <property type="entry name" value="DLH"/>
    <property type="match status" value="1"/>
</dbReference>
<reference evidence="2" key="1">
    <citation type="submission" date="2018-05" db="EMBL/GenBank/DDBJ databases">
        <authorList>
            <person name="Lanie J.A."/>
            <person name="Ng W.-L."/>
            <person name="Kazmierczak K.M."/>
            <person name="Andrzejewski T.M."/>
            <person name="Davidsen T.M."/>
            <person name="Wayne K.J."/>
            <person name="Tettelin H."/>
            <person name="Glass J.I."/>
            <person name="Rusch D."/>
            <person name="Podicherti R."/>
            <person name="Tsui H.-C.T."/>
            <person name="Winkler M.E."/>
        </authorList>
    </citation>
    <scope>NUCLEOTIDE SEQUENCE</scope>
</reference>
<organism evidence="2">
    <name type="scientific">marine metagenome</name>
    <dbReference type="NCBI Taxonomy" id="408172"/>
    <lineage>
        <taxon>unclassified sequences</taxon>
        <taxon>metagenomes</taxon>
        <taxon>ecological metagenomes</taxon>
    </lineage>
</organism>